<accession>A0A3B0VYT7</accession>
<sequence>GFSDYEKTTETPFNLILQVKP</sequence>
<feature type="non-terminal residue" evidence="1">
    <location>
        <position position="1"/>
    </location>
</feature>
<gene>
    <name evidence="1" type="ORF">MNBD_GAMMA03-805</name>
</gene>
<proteinExistence type="predicted"/>
<dbReference type="AlphaFoldDB" id="A0A3B0VYT7"/>
<dbReference type="EMBL" id="UOFC01000227">
    <property type="protein sequence ID" value="VAW48735.1"/>
    <property type="molecule type" value="Genomic_DNA"/>
</dbReference>
<reference evidence="1" key="1">
    <citation type="submission" date="2018-06" db="EMBL/GenBank/DDBJ databases">
        <authorList>
            <person name="Zhirakovskaya E."/>
        </authorList>
    </citation>
    <scope>NUCLEOTIDE SEQUENCE</scope>
</reference>
<evidence type="ECO:0000313" key="1">
    <source>
        <dbReference type="EMBL" id="VAW48735.1"/>
    </source>
</evidence>
<name>A0A3B0VYT7_9ZZZZ</name>
<protein>
    <submittedName>
        <fullName evidence="1">Uncharacterized protein</fullName>
    </submittedName>
</protein>
<organism evidence="1">
    <name type="scientific">hydrothermal vent metagenome</name>
    <dbReference type="NCBI Taxonomy" id="652676"/>
    <lineage>
        <taxon>unclassified sequences</taxon>
        <taxon>metagenomes</taxon>
        <taxon>ecological metagenomes</taxon>
    </lineage>
</organism>